<accession>A0A0D2MAD3</accession>
<organism evidence="1 2">
    <name type="scientific">Monoraphidium neglectum</name>
    <dbReference type="NCBI Taxonomy" id="145388"/>
    <lineage>
        <taxon>Eukaryota</taxon>
        <taxon>Viridiplantae</taxon>
        <taxon>Chlorophyta</taxon>
        <taxon>core chlorophytes</taxon>
        <taxon>Chlorophyceae</taxon>
        <taxon>CS clade</taxon>
        <taxon>Sphaeropleales</taxon>
        <taxon>Selenastraceae</taxon>
        <taxon>Monoraphidium</taxon>
    </lineage>
</organism>
<keyword evidence="2" id="KW-1185">Reference proteome</keyword>
<protein>
    <submittedName>
        <fullName evidence="1">Uncharacterized protein</fullName>
    </submittedName>
</protein>
<dbReference type="RefSeq" id="XP_013899254.1">
    <property type="nucleotide sequence ID" value="XM_014043800.1"/>
</dbReference>
<gene>
    <name evidence="1" type="ORF">MNEG_7727</name>
</gene>
<proteinExistence type="predicted"/>
<sequence length="272" mass="28931">MATLGALPVAVVAAQAKCWAAAAAATAFVPPVCFDAECAAGADAAFLTAVSLPLVAALAVGAWVLRPPPKELLDSGRLFEDPKTGTMFEAPEGVSPEVDKNDLLAFKPISYTPWPVASDAPGERVRVGVGKVGATEPRTFVFEKLLPGPSQIVCVTLPRPLGVVFEFDERRKRASVAGFVEGSNAEQRQKVARLNKVKEAEAALEGDVLRAFTCTCPVWPTKALFGAVAPERHLVVYGADKGKWGAIRTALRRGTYRDGPVTLVLERRVVEP</sequence>
<evidence type="ECO:0000313" key="1">
    <source>
        <dbReference type="EMBL" id="KIZ00235.1"/>
    </source>
</evidence>
<dbReference type="GeneID" id="25740603"/>
<name>A0A0D2MAD3_9CHLO</name>
<evidence type="ECO:0000313" key="2">
    <source>
        <dbReference type="Proteomes" id="UP000054498"/>
    </source>
</evidence>
<reference evidence="1 2" key="1">
    <citation type="journal article" date="2013" name="BMC Genomics">
        <title>Reconstruction of the lipid metabolism for the microalga Monoraphidium neglectum from its genome sequence reveals characteristics suitable for biofuel production.</title>
        <authorList>
            <person name="Bogen C."/>
            <person name="Al-Dilaimi A."/>
            <person name="Albersmeier A."/>
            <person name="Wichmann J."/>
            <person name="Grundmann M."/>
            <person name="Rupp O."/>
            <person name="Lauersen K.J."/>
            <person name="Blifernez-Klassen O."/>
            <person name="Kalinowski J."/>
            <person name="Goesmann A."/>
            <person name="Mussgnug J.H."/>
            <person name="Kruse O."/>
        </authorList>
    </citation>
    <scope>NUCLEOTIDE SEQUENCE [LARGE SCALE GENOMIC DNA]</scope>
    <source>
        <strain evidence="1 2">SAG 48.87</strain>
    </source>
</reference>
<dbReference type="OrthoDB" id="1912722at2759"/>
<dbReference type="EMBL" id="KK101616">
    <property type="protein sequence ID" value="KIZ00235.1"/>
    <property type="molecule type" value="Genomic_DNA"/>
</dbReference>
<dbReference type="Proteomes" id="UP000054498">
    <property type="component" value="Unassembled WGS sequence"/>
</dbReference>
<dbReference type="AlphaFoldDB" id="A0A0D2MAD3"/>
<dbReference type="KEGG" id="mng:MNEG_7727"/>